<proteinExistence type="inferred from homology"/>
<organism evidence="5 6">
    <name type="scientific">Pseudomonas schmalbachii</name>
    <dbReference type="NCBI Taxonomy" id="2816993"/>
    <lineage>
        <taxon>Bacteria</taxon>
        <taxon>Pseudomonadati</taxon>
        <taxon>Pseudomonadota</taxon>
        <taxon>Gammaproteobacteria</taxon>
        <taxon>Pseudomonadales</taxon>
        <taxon>Pseudomonadaceae</taxon>
        <taxon>Pseudomonas</taxon>
    </lineage>
</organism>
<sequence>MRITNKGSWALVLSGSLGSVCTLAVADEPGGFVEDSSLKLLARNMAQQDDRHEPGVRDSKEWGQGLMGFFESGFTRGQVGFGVDAQAFQAIKLDGGGGTAGTGILPISEPDKNGYDYGKAPGDFSSAGAAVKMRLFDTLVKYGDQLLDNPVIGGDQRILPQTFRGISVTNEAIDGLSLDAGRVSFNRPYNQSGKRRLDTNYGEMPDGEQSRYLSWGGVNYAPAEGLTTSLYAGNLRDVWRQYYAAVDYQLALGEETSLASGVHYYNTRDRGDALLGEIGTNAYSASLGLTHARHTLTLVYQRVNGDTPFDYINGGGSIYLANSQQYSDFAGPHERSWKLQYDYDLSDYLDGLTAMASYSRGKLDMTRADADSPGYADWYNPDGKDASHWERDIALNYSVPSGTFKDLSVALEWAAHRTANGYSAVDDSVDEYRLTLEYPYDLL</sequence>
<name>A0ABS3TMW3_9PSED</name>
<keyword evidence="2" id="KW-0813">Transport</keyword>
<feature type="chain" id="PRO_5047132745" evidence="4">
    <location>
        <begin position="27"/>
        <end position="443"/>
    </location>
</feature>
<comment type="similarity">
    <text evidence="1">Belongs to the outer membrane porin (Opr) (TC 1.B.25) family.</text>
</comment>
<protein>
    <submittedName>
        <fullName evidence="5">OprD family porin</fullName>
    </submittedName>
</protein>
<dbReference type="Proteomes" id="UP000669060">
    <property type="component" value="Unassembled WGS sequence"/>
</dbReference>
<dbReference type="PANTHER" id="PTHR34596:SF2">
    <property type="entry name" value="CHITOPORIN"/>
    <property type="match status" value="1"/>
</dbReference>
<dbReference type="RefSeq" id="WP_208312844.1">
    <property type="nucleotide sequence ID" value="NZ_JAELYA010000002.1"/>
</dbReference>
<keyword evidence="6" id="KW-1185">Reference proteome</keyword>
<feature type="signal peptide" evidence="4">
    <location>
        <begin position="1"/>
        <end position="26"/>
    </location>
</feature>
<dbReference type="EMBL" id="JAELYA010000002">
    <property type="protein sequence ID" value="MBO3274999.1"/>
    <property type="molecule type" value="Genomic_DNA"/>
</dbReference>
<dbReference type="Pfam" id="PF03573">
    <property type="entry name" value="OprD"/>
    <property type="match status" value="1"/>
</dbReference>
<dbReference type="Gene3D" id="2.40.160.10">
    <property type="entry name" value="Porin"/>
    <property type="match status" value="1"/>
</dbReference>
<evidence type="ECO:0000313" key="5">
    <source>
        <dbReference type="EMBL" id="MBO3274999.1"/>
    </source>
</evidence>
<evidence type="ECO:0000256" key="3">
    <source>
        <dbReference type="ARBA" id="ARBA00022729"/>
    </source>
</evidence>
<accession>A0ABS3TMW3</accession>
<keyword evidence="3 4" id="KW-0732">Signal</keyword>
<comment type="caution">
    <text evidence="5">The sequence shown here is derived from an EMBL/GenBank/DDBJ whole genome shotgun (WGS) entry which is preliminary data.</text>
</comment>
<evidence type="ECO:0000256" key="1">
    <source>
        <dbReference type="ARBA" id="ARBA00009075"/>
    </source>
</evidence>
<dbReference type="InterPro" id="IPR005318">
    <property type="entry name" value="OM_porin_bac"/>
</dbReference>
<evidence type="ECO:0000256" key="4">
    <source>
        <dbReference type="SAM" id="SignalP"/>
    </source>
</evidence>
<evidence type="ECO:0000313" key="6">
    <source>
        <dbReference type="Proteomes" id="UP000669060"/>
    </source>
</evidence>
<reference evidence="5 6" key="1">
    <citation type="submission" date="2020-12" db="EMBL/GenBank/DDBJ databases">
        <title>Pseudomonas schmalbachii sp. nov. isolated from millipede gut.</title>
        <authorList>
            <person name="Shelomi M."/>
        </authorList>
    </citation>
    <scope>NUCLEOTIDE SEQUENCE [LARGE SCALE GENOMIC DNA]</scope>
    <source>
        <strain evidence="5 6">Milli4</strain>
    </source>
</reference>
<dbReference type="InterPro" id="IPR023614">
    <property type="entry name" value="Porin_dom_sf"/>
</dbReference>
<dbReference type="PANTHER" id="PTHR34596">
    <property type="entry name" value="CHITOPORIN"/>
    <property type="match status" value="1"/>
</dbReference>
<evidence type="ECO:0000256" key="2">
    <source>
        <dbReference type="ARBA" id="ARBA00022448"/>
    </source>
</evidence>
<gene>
    <name evidence="5" type="ORF">JFY56_07165</name>
</gene>